<dbReference type="OrthoDB" id="1470350at2759"/>
<dbReference type="EMBL" id="MU825400">
    <property type="protein sequence ID" value="KAJ7392621.1"/>
    <property type="molecule type" value="Genomic_DNA"/>
</dbReference>
<evidence type="ECO:0000313" key="12">
    <source>
        <dbReference type="EMBL" id="KAJ7392621.1"/>
    </source>
</evidence>
<dbReference type="Gene3D" id="1.10.630.10">
    <property type="entry name" value="Cytochrome P450"/>
    <property type="match status" value="1"/>
</dbReference>
<dbReference type="InterPro" id="IPR002401">
    <property type="entry name" value="Cyt_P450_E_grp-I"/>
</dbReference>
<dbReference type="Pfam" id="PF00067">
    <property type="entry name" value="p450"/>
    <property type="match status" value="1"/>
</dbReference>
<keyword evidence="11" id="KW-0503">Monooxygenase</keyword>
<evidence type="ECO:0000256" key="8">
    <source>
        <dbReference type="ARBA" id="ARBA00023004"/>
    </source>
</evidence>
<evidence type="ECO:0000256" key="11">
    <source>
        <dbReference type="RuleBase" id="RU000461"/>
    </source>
</evidence>
<dbReference type="GO" id="GO:0008395">
    <property type="term" value="F:steroid hydroxylase activity"/>
    <property type="evidence" value="ECO:0007669"/>
    <property type="project" value="TreeGrafter"/>
</dbReference>
<organism evidence="12 13">
    <name type="scientific">Desmophyllum pertusum</name>
    <dbReference type="NCBI Taxonomy" id="174260"/>
    <lineage>
        <taxon>Eukaryota</taxon>
        <taxon>Metazoa</taxon>
        <taxon>Cnidaria</taxon>
        <taxon>Anthozoa</taxon>
        <taxon>Hexacorallia</taxon>
        <taxon>Scleractinia</taxon>
        <taxon>Caryophylliina</taxon>
        <taxon>Caryophylliidae</taxon>
        <taxon>Desmophyllum</taxon>
    </lineage>
</organism>
<keyword evidence="4 10" id="KW-0349">Heme</keyword>
<dbReference type="AlphaFoldDB" id="A0A9X0DAJ6"/>
<sequence length="424" mass="48309">MFIFGVKPSIVISDLEMMKDIFVKEFASFYDRPEFVKQSEPFNSMLTEAKQEQWKRIRNTLSPAFSALKMKQMVPLINICCDNMIKKLGEVADKEESVEMNKLQKCMTMDVIVSTVFGFQVDSLNNSDEPVLKAAKLALTQTTFQKILGTVLFLMPFGMKILERIITWNMTPLMNIAEEIIRTKRESAKSSTKKACMLDLMLAAADDPSVPDSKKLSDTEVIAQAIVFLAAGYETTSTTLSFVCHHLATSPEIQDKLQQEIDSIWPDEDQMLSYEMIHEMPYLDMVIAEALRLYPPGFIVARECTKECIIKGMKIPEGLTVVISAYSIHRDPSIYPDPEKFDPERFSPEAKQSRDPYSYMPFGHGPRNCIGLRFAQMEMRMVLVRMLKKYRLEVAPDTKIPPEVVISNILTCTDVNLRLTSRNK</sequence>
<dbReference type="PRINTS" id="PR00463">
    <property type="entry name" value="EP450I"/>
</dbReference>
<gene>
    <name evidence="12" type="primary">TBXAS1_9</name>
    <name evidence="12" type="ORF">OS493_010272</name>
</gene>
<keyword evidence="7 11" id="KW-0560">Oxidoreductase</keyword>
<name>A0A9X0DAJ6_9CNID</name>
<comment type="similarity">
    <text evidence="3 11">Belongs to the cytochrome P450 family.</text>
</comment>
<evidence type="ECO:0000256" key="5">
    <source>
        <dbReference type="ARBA" id="ARBA00022723"/>
    </source>
</evidence>
<feature type="binding site" description="axial binding residue" evidence="10">
    <location>
        <position position="369"/>
    </location>
    <ligand>
        <name>heme</name>
        <dbReference type="ChEBI" id="CHEBI:30413"/>
    </ligand>
    <ligandPart>
        <name>Fe</name>
        <dbReference type="ChEBI" id="CHEBI:18248"/>
    </ligandPart>
</feature>
<dbReference type="InterPro" id="IPR036396">
    <property type="entry name" value="Cyt_P450_sf"/>
</dbReference>
<dbReference type="FunFam" id="1.10.630.10:FF:000042">
    <property type="entry name" value="Cytochrome P450"/>
    <property type="match status" value="1"/>
</dbReference>
<comment type="function">
    <text evidence="9">Cytochromes P450 are a group of heme-thiolate monooxygenases. They oxidize a variety of structurally unrelated compounds, including steroids, fatty acids, and xenobiotics.</text>
</comment>
<dbReference type="SUPFAM" id="SSF48264">
    <property type="entry name" value="Cytochrome P450"/>
    <property type="match status" value="1"/>
</dbReference>
<evidence type="ECO:0000256" key="6">
    <source>
        <dbReference type="ARBA" id="ARBA00022848"/>
    </source>
</evidence>
<dbReference type="GO" id="GO:0005789">
    <property type="term" value="C:endoplasmic reticulum membrane"/>
    <property type="evidence" value="ECO:0007669"/>
    <property type="project" value="UniProtKB-SubCell"/>
</dbReference>
<dbReference type="InterPro" id="IPR050705">
    <property type="entry name" value="Cytochrome_P450_3A"/>
</dbReference>
<dbReference type="GO" id="GO:0016705">
    <property type="term" value="F:oxidoreductase activity, acting on paired donors, with incorporation or reduction of molecular oxygen"/>
    <property type="evidence" value="ECO:0007669"/>
    <property type="project" value="InterPro"/>
</dbReference>
<dbReference type="PANTHER" id="PTHR24302">
    <property type="entry name" value="CYTOCHROME P450 FAMILY 3"/>
    <property type="match status" value="1"/>
</dbReference>
<keyword evidence="5 10" id="KW-0479">Metal-binding</keyword>
<keyword evidence="6" id="KW-0256">Endoplasmic reticulum</keyword>
<comment type="subcellular location">
    <subcellularLocation>
        <location evidence="2">Endoplasmic reticulum membrane</location>
        <topology evidence="2">Peripheral membrane protein</topology>
    </subcellularLocation>
    <subcellularLocation>
        <location evidence="1">Microsome membrane</location>
        <topology evidence="1">Peripheral membrane protein</topology>
    </subcellularLocation>
</comment>
<dbReference type="InterPro" id="IPR017972">
    <property type="entry name" value="Cyt_P450_CS"/>
</dbReference>
<dbReference type="PRINTS" id="PR00385">
    <property type="entry name" value="P450"/>
</dbReference>
<dbReference type="InterPro" id="IPR001128">
    <property type="entry name" value="Cyt_P450"/>
</dbReference>
<protein>
    <submittedName>
        <fullName evidence="12">Thromboxane-A synthase</fullName>
    </submittedName>
</protein>
<evidence type="ECO:0000256" key="2">
    <source>
        <dbReference type="ARBA" id="ARBA00004406"/>
    </source>
</evidence>
<dbReference type="PROSITE" id="PS00086">
    <property type="entry name" value="CYTOCHROME_P450"/>
    <property type="match status" value="1"/>
</dbReference>
<comment type="cofactor">
    <cofactor evidence="10">
        <name>heme</name>
        <dbReference type="ChEBI" id="CHEBI:30413"/>
    </cofactor>
</comment>
<evidence type="ECO:0000256" key="1">
    <source>
        <dbReference type="ARBA" id="ARBA00004174"/>
    </source>
</evidence>
<keyword evidence="8 10" id="KW-0408">Iron</keyword>
<keyword evidence="13" id="KW-1185">Reference proteome</keyword>
<evidence type="ECO:0000256" key="3">
    <source>
        <dbReference type="ARBA" id="ARBA00010617"/>
    </source>
</evidence>
<comment type="caution">
    <text evidence="12">The sequence shown here is derived from an EMBL/GenBank/DDBJ whole genome shotgun (WGS) entry which is preliminary data.</text>
</comment>
<accession>A0A9X0DAJ6</accession>
<evidence type="ECO:0000313" key="13">
    <source>
        <dbReference type="Proteomes" id="UP001163046"/>
    </source>
</evidence>
<dbReference type="Proteomes" id="UP001163046">
    <property type="component" value="Unassembled WGS sequence"/>
</dbReference>
<keyword evidence="6" id="KW-0492">Microsome</keyword>
<dbReference type="GO" id="GO:0005506">
    <property type="term" value="F:iron ion binding"/>
    <property type="evidence" value="ECO:0007669"/>
    <property type="project" value="InterPro"/>
</dbReference>
<evidence type="ECO:0000256" key="10">
    <source>
        <dbReference type="PIRSR" id="PIRSR602401-1"/>
    </source>
</evidence>
<dbReference type="PANTHER" id="PTHR24302:SF15">
    <property type="entry name" value="FATTY-ACID PEROXYGENASE"/>
    <property type="match status" value="1"/>
</dbReference>
<proteinExistence type="inferred from homology"/>
<evidence type="ECO:0000256" key="9">
    <source>
        <dbReference type="ARBA" id="ARBA00043906"/>
    </source>
</evidence>
<reference evidence="12" key="1">
    <citation type="submission" date="2023-01" db="EMBL/GenBank/DDBJ databases">
        <title>Genome assembly of the deep-sea coral Lophelia pertusa.</title>
        <authorList>
            <person name="Herrera S."/>
            <person name="Cordes E."/>
        </authorList>
    </citation>
    <scope>NUCLEOTIDE SEQUENCE</scope>
    <source>
        <strain evidence="12">USNM1676648</strain>
        <tissue evidence="12">Polyp</tissue>
    </source>
</reference>
<dbReference type="CDD" id="cd11055">
    <property type="entry name" value="CYP3A-like"/>
    <property type="match status" value="1"/>
</dbReference>
<dbReference type="GO" id="GO:0020037">
    <property type="term" value="F:heme binding"/>
    <property type="evidence" value="ECO:0007669"/>
    <property type="project" value="InterPro"/>
</dbReference>
<evidence type="ECO:0000256" key="7">
    <source>
        <dbReference type="ARBA" id="ARBA00023002"/>
    </source>
</evidence>
<evidence type="ECO:0000256" key="4">
    <source>
        <dbReference type="ARBA" id="ARBA00022617"/>
    </source>
</evidence>